<feature type="transmembrane region" description="Helical" evidence="6">
    <location>
        <begin position="470"/>
        <end position="495"/>
    </location>
</feature>
<feature type="compositionally biased region" description="Acidic residues" evidence="5">
    <location>
        <begin position="257"/>
        <end position="270"/>
    </location>
</feature>
<dbReference type="PANTHER" id="PTHR14255:SF3">
    <property type="entry name" value="SULFITE EXPORTER TAUE_SAFE FAMILY PROTEIN 5-RELATED"/>
    <property type="match status" value="1"/>
</dbReference>
<feature type="compositionally biased region" description="Acidic residues" evidence="5">
    <location>
        <begin position="316"/>
        <end position="328"/>
    </location>
</feature>
<dbReference type="EMBL" id="JALLPB020000363">
    <property type="protein sequence ID" value="KAL3809939.1"/>
    <property type="molecule type" value="Genomic_DNA"/>
</dbReference>
<name>A0ABD3RAZ7_9STRA</name>
<evidence type="ECO:0000313" key="8">
    <source>
        <dbReference type="Proteomes" id="UP001530377"/>
    </source>
</evidence>
<feature type="compositionally biased region" description="Low complexity" evidence="5">
    <location>
        <begin position="78"/>
        <end position="91"/>
    </location>
</feature>
<dbReference type="InterPro" id="IPR002781">
    <property type="entry name" value="TM_pro_TauE-like"/>
</dbReference>
<evidence type="ECO:0000256" key="5">
    <source>
        <dbReference type="SAM" id="MobiDB-lite"/>
    </source>
</evidence>
<dbReference type="PANTHER" id="PTHR14255">
    <property type="entry name" value="CEREBLON"/>
    <property type="match status" value="1"/>
</dbReference>
<keyword evidence="3 6" id="KW-1133">Transmembrane helix</keyword>
<proteinExistence type="predicted"/>
<evidence type="ECO:0000256" key="4">
    <source>
        <dbReference type="ARBA" id="ARBA00023136"/>
    </source>
</evidence>
<evidence type="ECO:0000256" key="2">
    <source>
        <dbReference type="ARBA" id="ARBA00022692"/>
    </source>
</evidence>
<feature type="transmembrane region" description="Helical" evidence="6">
    <location>
        <begin position="533"/>
        <end position="551"/>
    </location>
</feature>
<keyword evidence="2 6" id="KW-0812">Transmembrane</keyword>
<accession>A0ABD3RAZ7</accession>
<comment type="caution">
    <text evidence="7">The sequence shown here is derived from an EMBL/GenBank/DDBJ whole genome shotgun (WGS) entry which is preliminary data.</text>
</comment>
<comment type="subcellular location">
    <subcellularLocation>
        <location evidence="1">Membrane</location>
        <topology evidence="1">Multi-pass membrane protein</topology>
    </subcellularLocation>
</comment>
<evidence type="ECO:0008006" key="9">
    <source>
        <dbReference type="Google" id="ProtNLM"/>
    </source>
</evidence>
<keyword evidence="4 6" id="KW-0472">Membrane</keyword>
<dbReference type="AlphaFoldDB" id="A0ABD3RAZ7"/>
<keyword evidence="8" id="KW-1185">Reference proteome</keyword>
<evidence type="ECO:0000313" key="7">
    <source>
        <dbReference type="EMBL" id="KAL3809939.1"/>
    </source>
</evidence>
<evidence type="ECO:0000256" key="1">
    <source>
        <dbReference type="ARBA" id="ARBA00004141"/>
    </source>
</evidence>
<reference evidence="7 8" key="1">
    <citation type="submission" date="2024-10" db="EMBL/GenBank/DDBJ databases">
        <title>Updated reference genomes for cyclostephanoid diatoms.</title>
        <authorList>
            <person name="Roberts W.R."/>
            <person name="Alverson A.J."/>
        </authorList>
    </citation>
    <scope>NUCLEOTIDE SEQUENCE [LARGE SCALE GENOMIC DNA]</scope>
    <source>
        <strain evidence="7 8">AJA228-03</strain>
    </source>
</reference>
<dbReference type="GO" id="GO:0016020">
    <property type="term" value="C:membrane"/>
    <property type="evidence" value="ECO:0007669"/>
    <property type="project" value="UniProtKB-SubCell"/>
</dbReference>
<gene>
    <name evidence="7" type="ORF">ACHAXA_002496</name>
</gene>
<feature type="transmembrane region" description="Helical" evidence="6">
    <location>
        <begin position="175"/>
        <end position="192"/>
    </location>
</feature>
<feature type="transmembrane region" description="Helical" evidence="6">
    <location>
        <begin position="350"/>
        <end position="367"/>
    </location>
</feature>
<sequence length="579" mass="63012">MAFSPRRRPIPAVLVDSSFLAFAIIIIVVIATLLFTHPFHRTDRHHEYDTSSFRFLLLDDADGNSTAFPDDDDDIDGNDNPSSSSTSSSSSDHPPLFPLHATDVVGFMCASRAIPLSNVTVFGGAIANTLHNANKRHPKADRPLIDWDLILIMEPPTLAGALVGANLNKVLPEKIIIVLLVMLLSITAYGTLTKARRMHARETEEKRRSRIGTRNVDVYDDFGFDGGGAPNEYLLLGVSSPSYSEDGEGECVGGAAMEEEEGEEEEEEVELLPRGDDRDVVRPPSHYVAPVRSVGGGDHDDDDDNEQRQHQRGGNVEDDDGSGDEDLPEFSNPIALESILVEERRPRRRNILLIVSMFFVVLLINILKGGGGFDSPLGIVCGSRLFWMAQFSLLIWIIFVSWVGRGYLLTDAKRKADAGYVYLEDDLRWNKKTTVIYPLISTFAGIFAGMFGVGGGIVKGPLMLAMGIHPAVASATSACMILFTSFTATTTFCVYGLMIRDYAIAGGILGFVATYVGQSVMSRMLAKSRRNSYIAFSIGFVVLLSAVLMAAESILHLVSSSADDAGDRSSGGICDSRRT</sequence>
<feature type="transmembrane region" description="Helical" evidence="6">
    <location>
        <begin position="387"/>
        <end position="408"/>
    </location>
</feature>
<evidence type="ECO:0000256" key="6">
    <source>
        <dbReference type="SAM" id="Phobius"/>
    </source>
</evidence>
<dbReference type="Pfam" id="PF01925">
    <property type="entry name" value="TauE"/>
    <property type="match status" value="1"/>
</dbReference>
<evidence type="ECO:0000256" key="3">
    <source>
        <dbReference type="ARBA" id="ARBA00022989"/>
    </source>
</evidence>
<feature type="transmembrane region" description="Helical" evidence="6">
    <location>
        <begin position="435"/>
        <end position="458"/>
    </location>
</feature>
<feature type="region of interest" description="Disordered" evidence="5">
    <location>
        <begin position="240"/>
        <end position="330"/>
    </location>
</feature>
<feature type="region of interest" description="Disordered" evidence="5">
    <location>
        <begin position="67"/>
        <end position="95"/>
    </location>
</feature>
<protein>
    <recommendedName>
        <fullName evidence="9">Sulfite exporter TauE/SafE family protein</fullName>
    </recommendedName>
</protein>
<feature type="transmembrane region" description="Helical" evidence="6">
    <location>
        <begin position="12"/>
        <end position="35"/>
    </location>
</feature>
<feature type="transmembrane region" description="Helical" evidence="6">
    <location>
        <begin position="502"/>
        <end position="521"/>
    </location>
</feature>
<organism evidence="7 8">
    <name type="scientific">Cyclostephanos tholiformis</name>
    <dbReference type="NCBI Taxonomy" id="382380"/>
    <lineage>
        <taxon>Eukaryota</taxon>
        <taxon>Sar</taxon>
        <taxon>Stramenopiles</taxon>
        <taxon>Ochrophyta</taxon>
        <taxon>Bacillariophyta</taxon>
        <taxon>Coscinodiscophyceae</taxon>
        <taxon>Thalassiosirophycidae</taxon>
        <taxon>Stephanodiscales</taxon>
        <taxon>Stephanodiscaceae</taxon>
        <taxon>Cyclostephanos</taxon>
    </lineage>
</organism>
<dbReference type="Proteomes" id="UP001530377">
    <property type="component" value="Unassembled WGS sequence"/>
</dbReference>
<feature type="compositionally biased region" description="Basic and acidic residues" evidence="5">
    <location>
        <begin position="271"/>
        <end position="281"/>
    </location>
</feature>